<evidence type="ECO:0000313" key="2">
    <source>
        <dbReference type="Proteomes" id="UP000078407"/>
    </source>
</evidence>
<reference evidence="1 2" key="1">
    <citation type="submission" date="2016-04" db="EMBL/GenBank/DDBJ databases">
        <title>ATOL: Assembling a taxonomically balanced genome-scale reconstruction of the evolutionary history of the Enterobacteriaceae.</title>
        <authorList>
            <person name="Plunkett G.III."/>
            <person name="Neeno-Eckwall E.C."/>
            <person name="Glasner J.D."/>
            <person name="Perna N.T."/>
        </authorList>
    </citation>
    <scope>NUCLEOTIDE SEQUENCE [LARGE SCALE GENOMIC DNA]</scope>
    <source>
        <strain evidence="1 2">ATCC 51602</strain>
    </source>
</reference>
<evidence type="ECO:0000313" key="1">
    <source>
        <dbReference type="EMBL" id="OAT27305.1"/>
    </source>
</evidence>
<name>A0ABX2W858_9ENTR</name>
<comment type="caution">
    <text evidence="1">The sequence shown here is derived from an EMBL/GenBank/DDBJ whole genome shotgun (WGS) entry which is preliminary data.</text>
</comment>
<sequence>MKIFAPKSLLRMFLLLYAFSIAEIEPAISWQAFIKIIINQ</sequence>
<keyword evidence="2" id="KW-1185">Reference proteome</keyword>
<dbReference type="Proteomes" id="UP000078407">
    <property type="component" value="Unassembled WGS sequence"/>
</dbReference>
<proteinExistence type="predicted"/>
<gene>
    <name evidence="1" type="ORF">M976_02390</name>
</gene>
<protein>
    <submittedName>
        <fullName evidence="1">Uncharacterized protein</fullName>
    </submittedName>
</protein>
<accession>A0ABX2W858</accession>
<organism evidence="1 2">
    <name type="scientific">Buttiauxella ferragutiae ATCC 51602</name>
    <dbReference type="NCBI Taxonomy" id="1354252"/>
    <lineage>
        <taxon>Bacteria</taxon>
        <taxon>Pseudomonadati</taxon>
        <taxon>Pseudomonadota</taxon>
        <taxon>Gammaproteobacteria</taxon>
        <taxon>Enterobacterales</taxon>
        <taxon>Enterobacteriaceae</taxon>
        <taxon>Buttiauxella</taxon>
    </lineage>
</organism>
<dbReference type="EMBL" id="LXEQ01000039">
    <property type="protein sequence ID" value="OAT27305.1"/>
    <property type="molecule type" value="Genomic_DNA"/>
</dbReference>